<evidence type="ECO:0000313" key="2">
    <source>
        <dbReference type="Proteomes" id="UP001293254"/>
    </source>
</evidence>
<name>A0AAE2CF82_9LAMI</name>
<protein>
    <submittedName>
        <fullName evidence="1">Uncharacterized protein</fullName>
    </submittedName>
</protein>
<sequence length="152" mass="16273">MHPSIYLQSVVTVRSVPSGGGNGVGTLTTTTVSILPRLRSRQRLLNLATDGPTPLLEGSSSSTPSLRPTTGGQILWAGLQPDLVDEVKSWAVYGGVDGRTLVCLNCVTGCADVTDGSRIRKKPELRRQLYELQVNEPQGRAGNDFVKEGWGL</sequence>
<evidence type="ECO:0000313" key="1">
    <source>
        <dbReference type="EMBL" id="KAK4419928.1"/>
    </source>
</evidence>
<dbReference type="Proteomes" id="UP001293254">
    <property type="component" value="Unassembled WGS sequence"/>
</dbReference>
<comment type="caution">
    <text evidence="1">The sequence shown here is derived from an EMBL/GenBank/DDBJ whole genome shotgun (WGS) entry which is preliminary data.</text>
</comment>
<accession>A0AAE2CF82</accession>
<keyword evidence="2" id="KW-1185">Reference proteome</keyword>
<dbReference type="AlphaFoldDB" id="A0AAE2CF82"/>
<reference evidence="1" key="1">
    <citation type="submission" date="2020-06" db="EMBL/GenBank/DDBJ databases">
        <authorList>
            <person name="Li T."/>
            <person name="Hu X."/>
            <person name="Zhang T."/>
            <person name="Song X."/>
            <person name="Zhang H."/>
            <person name="Dai N."/>
            <person name="Sheng W."/>
            <person name="Hou X."/>
            <person name="Wei L."/>
        </authorList>
    </citation>
    <scope>NUCLEOTIDE SEQUENCE</scope>
    <source>
        <strain evidence="1">3651</strain>
        <tissue evidence="1">Leaf</tissue>
    </source>
</reference>
<organism evidence="1 2">
    <name type="scientific">Sesamum alatum</name>
    <dbReference type="NCBI Taxonomy" id="300844"/>
    <lineage>
        <taxon>Eukaryota</taxon>
        <taxon>Viridiplantae</taxon>
        <taxon>Streptophyta</taxon>
        <taxon>Embryophyta</taxon>
        <taxon>Tracheophyta</taxon>
        <taxon>Spermatophyta</taxon>
        <taxon>Magnoliopsida</taxon>
        <taxon>eudicotyledons</taxon>
        <taxon>Gunneridae</taxon>
        <taxon>Pentapetalae</taxon>
        <taxon>asterids</taxon>
        <taxon>lamiids</taxon>
        <taxon>Lamiales</taxon>
        <taxon>Pedaliaceae</taxon>
        <taxon>Sesamum</taxon>
    </lineage>
</organism>
<reference evidence="1" key="2">
    <citation type="journal article" date="2024" name="Plant">
        <title>Genomic evolution and insights into agronomic trait innovations of Sesamum species.</title>
        <authorList>
            <person name="Miao H."/>
            <person name="Wang L."/>
            <person name="Qu L."/>
            <person name="Liu H."/>
            <person name="Sun Y."/>
            <person name="Le M."/>
            <person name="Wang Q."/>
            <person name="Wei S."/>
            <person name="Zheng Y."/>
            <person name="Lin W."/>
            <person name="Duan Y."/>
            <person name="Cao H."/>
            <person name="Xiong S."/>
            <person name="Wang X."/>
            <person name="Wei L."/>
            <person name="Li C."/>
            <person name="Ma Q."/>
            <person name="Ju M."/>
            <person name="Zhao R."/>
            <person name="Li G."/>
            <person name="Mu C."/>
            <person name="Tian Q."/>
            <person name="Mei H."/>
            <person name="Zhang T."/>
            <person name="Gao T."/>
            <person name="Zhang H."/>
        </authorList>
    </citation>
    <scope>NUCLEOTIDE SEQUENCE</scope>
    <source>
        <strain evidence="1">3651</strain>
    </source>
</reference>
<dbReference type="EMBL" id="JACGWO010000009">
    <property type="protein sequence ID" value="KAK4419928.1"/>
    <property type="molecule type" value="Genomic_DNA"/>
</dbReference>
<gene>
    <name evidence="1" type="ORF">Salat_2405700</name>
</gene>
<proteinExistence type="predicted"/>